<proteinExistence type="inferred from homology"/>
<dbReference type="EMBL" id="GL379791">
    <property type="protein sequence ID" value="EGT52241.1"/>
    <property type="molecule type" value="Genomic_DNA"/>
</dbReference>
<dbReference type="InParanoid" id="G0ME40"/>
<dbReference type="eggNOG" id="KOG2686">
    <property type="taxonomic scope" value="Eukaryota"/>
</dbReference>
<keyword evidence="1" id="KW-0594">Phospholipid biosynthesis</keyword>
<dbReference type="GO" id="GO:0005737">
    <property type="term" value="C:cytoplasm"/>
    <property type="evidence" value="ECO:0007669"/>
    <property type="project" value="TreeGrafter"/>
</dbReference>
<dbReference type="SUPFAM" id="SSF56112">
    <property type="entry name" value="Protein kinase-like (PK-like)"/>
    <property type="match status" value="1"/>
</dbReference>
<organism evidence="5">
    <name type="scientific">Caenorhabditis brenneri</name>
    <name type="common">Nematode worm</name>
    <dbReference type="NCBI Taxonomy" id="135651"/>
    <lineage>
        <taxon>Eukaryota</taxon>
        <taxon>Metazoa</taxon>
        <taxon>Ecdysozoa</taxon>
        <taxon>Nematoda</taxon>
        <taxon>Chromadorea</taxon>
        <taxon>Rhabditida</taxon>
        <taxon>Rhabditina</taxon>
        <taxon>Rhabditomorpha</taxon>
        <taxon>Rhabditoidea</taxon>
        <taxon>Rhabditidae</taxon>
        <taxon>Peloderinae</taxon>
        <taxon>Caenorhabditis</taxon>
    </lineage>
</organism>
<dbReference type="STRING" id="135651.G0ME40"/>
<dbReference type="OrthoDB" id="10267235at2759"/>
<dbReference type="PANTHER" id="PTHR22603:SF26">
    <property type="entry name" value="CHOLINE KINASE B3-RELATED"/>
    <property type="match status" value="1"/>
</dbReference>
<comment type="similarity">
    <text evidence="3">Belongs to the choline/ethanolamine kinase family.</text>
</comment>
<dbReference type="Gene3D" id="3.30.200.20">
    <property type="entry name" value="Phosphorylase Kinase, domain 1"/>
    <property type="match status" value="1"/>
</dbReference>
<evidence type="ECO:0000256" key="2">
    <source>
        <dbReference type="ARBA" id="ARBA00023264"/>
    </source>
</evidence>
<evidence type="ECO:0000313" key="4">
    <source>
        <dbReference type="EMBL" id="EGT52241.1"/>
    </source>
</evidence>
<dbReference type="AlphaFoldDB" id="G0ME40"/>
<dbReference type="FunCoup" id="G0ME40">
    <property type="interactions" value="68"/>
</dbReference>
<protein>
    <submittedName>
        <fullName evidence="4">CBN-CKB-3 protein</fullName>
    </submittedName>
</protein>
<name>G0ME40_CAEBE</name>
<keyword evidence="1" id="KW-0444">Lipid biosynthesis</keyword>
<evidence type="ECO:0000256" key="1">
    <source>
        <dbReference type="ARBA" id="ARBA00023209"/>
    </source>
</evidence>
<keyword evidence="1" id="KW-0443">Lipid metabolism</keyword>
<sequence>MKEIEKLFTENPLDSDIVLEKVIELGIDFLGGDWKNVLKNEVRVSRVLGGQSNHMFHVESSATPYLLRIHKEGQNQFFTDIVNFSIFSDRGLGPKLYGFFDGGRMEEFLPSKTLNPEDVLKPEISREIGRSFPKYHAIEMPLSKRPHCFQIMRDSLKGYSELGGGDYNIFPTNVTYADHPKTISIDDLYHEIDIMEKWSIELFANTLVFCHNDLTCTNILQLNSTNQLVFIDWEYASYNFRGYDLAMHQSESAILRMSSPPGIQINEEFTDNHPNLRGFCEAYVEADKKLHNSNCTVDLLMKECEFFWPITHLFWACIIMKLGRMECNKELNMDIQARDRLTVYFHLRARAEAIYKKLNKEKLSC</sequence>
<dbReference type="GO" id="GO:0004305">
    <property type="term" value="F:ethanolamine kinase activity"/>
    <property type="evidence" value="ECO:0007669"/>
    <property type="project" value="TreeGrafter"/>
</dbReference>
<dbReference type="GO" id="GO:0006646">
    <property type="term" value="P:phosphatidylethanolamine biosynthetic process"/>
    <property type="evidence" value="ECO:0007669"/>
    <property type="project" value="TreeGrafter"/>
</dbReference>
<dbReference type="HOGENOM" id="CLU_012712_2_0_1"/>
<dbReference type="Proteomes" id="UP000008068">
    <property type="component" value="Unassembled WGS sequence"/>
</dbReference>
<dbReference type="Gene3D" id="3.90.1200.10">
    <property type="match status" value="1"/>
</dbReference>
<keyword evidence="2" id="KW-1208">Phospholipid metabolism</keyword>
<dbReference type="GO" id="GO:0004103">
    <property type="term" value="F:choline kinase activity"/>
    <property type="evidence" value="ECO:0007669"/>
    <property type="project" value="TreeGrafter"/>
</dbReference>
<keyword evidence="5" id="KW-1185">Reference proteome</keyword>
<dbReference type="PANTHER" id="PTHR22603">
    <property type="entry name" value="CHOLINE/ETHANOALAMINE KINASE"/>
    <property type="match status" value="1"/>
</dbReference>
<dbReference type="Pfam" id="PF01633">
    <property type="entry name" value="Choline_kinase"/>
    <property type="match status" value="1"/>
</dbReference>
<evidence type="ECO:0000313" key="5">
    <source>
        <dbReference type="Proteomes" id="UP000008068"/>
    </source>
</evidence>
<dbReference type="OMA" id="GRMECNK"/>
<accession>G0ME40</accession>
<dbReference type="InterPro" id="IPR011009">
    <property type="entry name" value="Kinase-like_dom_sf"/>
</dbReference>
<reference evidence="5" key="1">
    <citation type="submission" date="2011-07" db="EMBL/GenBank/DDBJ databases">
        <authorList>
            <consortium name="Caenorhabditis brenneri Sequencing and Analysis Consortium"/>
            <person name="Wilson R.K."/>
        </authorList>
    </citation>
    <scope>NUCLEOTIDE SEQUENCE [LARGE SCALE GENOMIC DNA]</scope>
    <source>
        <strain evidence="5">PB2801</strain>
    </source>
</reference>
<evidence type="ECO:0000256" key="3">
    <source>
        <dbReference type="ARBA" id="ARBA00038211"/>
    </source>
</evidence>
<gene>
    <name evidence="4" type="primary">Cbn-ckb-3</name>
    <name evidence="4" type="ORF">CAEBREN_18548</name>
</gene>